<organism evidence="1 2">
    <name type="scientific">Serratia fonticola</name>
    <dbReference type="NCBI Taxonomy" id="47917"/>
    <lineage>
        <taxon>Bacteria</taxon>
        <taxon>Pseudomonadati</taxon>
        <taxon>Pseudomonadota</taxon>
        <taxon>Gammaproteobacteria</taxon>
        <taxon>Enterobacterales</taxon>
        <taxon>Yersiniaceae</taxon>
        <taxon>Serratia</taxon>
    </lineage>
</organism>
<evidence type="ECO:0000313" key="2">
    <source>
        <dbReference type="Proteomes" id="UP000503464"/>
    </source>
</evidence>
<proteinExistence type="predicted"/>
<dbReference type="Proteomes" id="UP000503464">
    <property type="component" value="Chromosome"/>
</dbReference>
<protein>
    <submittedName>
        <fullName evidence="1">Uncharacterized protein</fullName>
    </submittedName>
</protein>
<sequence>MCNLSIDNPELESAASKAHQAEIVLRLMSQYPSKLPEVENEALIGLLLSLVGSAASYLTTEQIKQEASHA</sequence>
<dbReference type="EMBL" id="CP054160">
    <property type="protein sequence ID" value="QKJ57276.1"/>
    <property type="molecule type" value="Genomic_DNA"/>
</dbReference>
<name>A0AAE7EEV3_SERFO</name>
<accession>A0AAE7EEV3</accession>
<reference evidence="2" key="1">
    <citation type="submission" date="2020-03" db="EMBL/GenBank/DDBJ databases">
        <title>Genome sequences of seven Enterobacteriaceae strains isolated from Canadian wastewater treatment facilities.</title>
        <authorList>
            <person name="Huang H."/>
            <person name="Chmara J.T."/>
            <person name="Duceppe M.-O."/>
        </authorList>
    </citation>
    <scope>NUCLEOTIDE SEQUENCE [LARGE SCALE GENOMIC DNA]</scope>
    <source>
        <strain evidence="2">Biosolid 3</strain>
    </source>
</reference>
<dbReference type="AlphaFoldDB" id="A0AAE7EEV3"/>
<dbReference type="RefSeq" id="WP_173408555.1">
    <property type="nucleotide sequence ID" value="NZ_CP054160.3"/>
</dbReference>
<gene>
    <name evidence="1" type="ORF">G9399_01270</name>
</gene>
<evidence type="ECO:0000313" key="1">
    <source>
        <dbReference type="EMBL" id="QKJ57276.1"/>
    </source>
</evidence>